<keyword evidence="2" id="KW-1185">Reference proteome</keyword>
<accession>A0ABW7YNS7</accession>
<evidence type="ECO:0000313" key="1">
    <source>
        <dbReference type="EMBL" id="MFI6496953.1"/>
    </source>
</evidence>
<dbReference type="RefSeq" id="WP_397079475.1">
    <property type="nucleotide sequence ID" value="NZ_JBITGY010000002.1"/>
</dbReference>
<sequence>MITYADAYHQARRCKDGGYTAADLERQAVRYDSEGKHGAAAAYRAVAAE</sequence>
<evidence type="ECO:0000313" key="2">
    <source>
        <dbReference type="Proteomes" id="UP001612741"/>
    </source>
</evidence>
<gene>
    <name evidence="1" type="ORF">ACIBG2_06205</name>
</gene>
<dbReference type="Proteomes" id="UP001612741">
    <property type="component" value="Unassembled WGS sequence"/>
</dbReference>
<name>A0ABW7YNS7_9ACTN</name>
<protein>
    <submittedName>
        <fullName evidence="1">Uncharacterized protein</fullName>
    </submittedName>
</protein>
<proteinExistence type="predicted"/>
<reference evidence="1 2" key="1">
    <citation type="submission" date="2024-10" db="EMBL/GenBank/DDBJ databases">
        <title>The Natural Products Discovery Center: Release of the First 8490 Sequenced Strains for Exploring Actinobacteria Biosynthetic Diversity.</title>
        <authorList>
            <person name="Kalkreuter E."/>
            <person name="Kautsar S.A."/>
            <person name="Yang D."/>
            <person name="Bader C.D."/>
            <person name="Teijaro C.N."/>
            <person name="Fluegel L."/>
            <person name="Davis C.M."/>
            <person name="Simpson J.R."/>
            <person name="Lauterbach L."/>
            <person name="Steele A.D."/>
            <person name="Gui C."/>
            <person name="Meng S."/>
            <person name="Li G."/>
            <person name="Viehrig K."/>
            <person name="Ye F."/>
            <person name="Su P."/>
            <person name="Kiefer A.F."/>
            <person name="Nichols A."/>
            <person name="Cepeda A.J."/>
            <person name="Yan W."/>
            <person name="Fan B."/>
            <person name="Jiang Y."/>
            <person name="Adhikari A."/>
            <person name="Zheng C.-J."/>
            <person name="Schuster L."/>
            <person name="Cowan T.M."/>
            <person name="Smanski M.J."/>
            <person name="Chevrette M.G."/>
            <person name="De Carvalho L.P.S."/>
            <person name="Shen B."/>
        </authorList>
    </citation>
    <scope>NUCLEOTIDE SEQUENCE [LARGE SCALE GENOMIC DNA]</scope>
    <source>
        <strain evidence="1 2">NPDC050545</strain>
    </source>
</reference>
<comment type="caution">
    <text evidence="1">The sequence shown here is derived from an EMBL/GenBank/DDBJ whole genome shotgun (WGS) entry which is preliminary data.</text>
</comment>
<dbReference type="EMBL" id="JBITGY010000002">
    <property type="protein sequence ID" value="MFI6496953.1"/>
    <property type="molecule type" value="Genomic_DNA"/>
</dbReference>
<organism evidence="1 2">
    <name type="scientific">Nonomuraea typhae</name>
    <dbReference type="NCBI Taxonomy" id="2603600"/>
    <lineage>
        <taxon>Bacteria</taxon>
        <taxon>Bacillati</taxon>
        <taxon>Actinomycetota</taxon>
        <taxon>Actinomycetes</taxon>
        <taxon>Streptosporangiales</taxon>
        <taxon>Streptosporangiaceae</taxon>
        <taxon>Nonomuraea</taxon>
    </lineage>
</organism>